<accession>A0A378Y6F2</accession>
<dbReference type="STRING" id="1406858.GCA_000710895_01700"/>
<dbReference type="Proteomes" id="UP000255467">
    <property type="component" value="Unassembled WGS sequence"/>
</dbReference>
<dbReference type="EMBL" id="UGRY01000002">
    <property type="protein sequence ID" value="SUA72792.1"/>
    <property type="molecule type" value="Genomic_DNA"/>
</dbReference>
<keyword evidence="3" id="KW-1185">Reference proteome</keyword>
<feature type="transmembrane region" description="Helical" evidence="1">
    <location>
        <begin position="113"/>
        <end position="132"/>
    </location>
</feature>
<keyword evidence="1" id="KW-0812">Transmembrane</keyword>
<dbReference type="OrthoDB" id="4538788at2"/>
<sequence length="267" mass="27530">MSAVTCGYCSHRNDGDLARCAYCGAPLAAPAPAAGPAADPRPSEVPSVPEHRHPGIGTAAARIAHDAESAVRFGGAAARGGADALRAVGAVERGLASGVRTLTERKRYSPRHWLLTVGGLAVLLVCGVLIAGRFSPPLTPIAATTASARLPEPLRAATCRPYHAESGERCVLAAGDPLLRGLSAGRDLTFHVRTPPSDALAATVEQWRSSARTIVADGDVFAAVGSSATVRYADMRTGVVLETGAFDGDRSARSFLERSGLLDQDGS</sequence>
<proteinExistence type="predicted"/>
<protein>
    <submittedName>
        <fullName evidence="2">Uncharacterized protein</fullName>
    </submittedName>
</protein>
<organism evidence="2 3">
    <name type="scientific">Nocardia otitidiscaviarum</name>
    <dbReference type="NCBI Taxonomy" id="1823"/>
    <lineage>
        <taxon>Bacteria</taxon>
        <taxon>Bacillati</taxon>
        <taxon>Actinomycetota</taxon>
        <taxon>Actinomycetes</taxon>
        <taxon>Mycobacteriales</taxon>
        <taxon>Nocardiaceae</taxon>
        <taxon>Nocardia</taxon>
    </lineage>
</organism>
<evidence type="ECO:0000313" key="2">
    <source>
        <dbReference type="EMBL" id="SUA72792.1"/>
    </source>
</evidence>
<keyword evidence="1" id="KW-1133">Transmembrane helix</keyword>
<name>A0A378Y6F2_9NOCA</name>
<gene>
    <name evidence="2" type="ORF">NCTC1934_00222</name>
</gene>
<dbReference type="RefSeq" id="WP_039818549.1">
    <property type="nucleotide sequence ID" value="NZ_UGRY01000002.1"/>
</dbReference>
<evidence type="ECO:0000313" key="3">
    <source>
        <dbReference type="Proteomes" id="UP000255467"/>
    </source>
</evidence>
<dbReference type="AlphaFoldDB" id="A0A378Y6F2"/>
<reference evidence="2 3" key="1">
    <citation type="submission" date="2018-06" db="EMBL/GenBank/DDBJ databases">
        <authorList>
            <consortium name="Pathogen Informatics"/>
            <person name="Doyle S."/>
        </authorList>
    </citation>
    <scope>NUCLEOTIDE SEQUENCE [LARGE SCALE GENOMIC DNA]</scope>
    <source>
        <strain evidence="2 3">NCTC1934</strain>
    </source>
</reference>
<keyword evidence="1" id="KW-0472">Membrane</keyword>
<evidence type="ECO:0000256" key="1">
    <source>
        <dbReference type="SAM" id="Phobius"/>
    </source>
</evidence>